<dbReference type="InterPro" id="IPR013446">
    <property type="entry name" value="G1P_cyt_trans-like"/>
</dbReference>
<evidence type="ECO:0000259" key="1">
    <source>
        <dbReference type="Pfam" id="PF12804"/>
    </source>
</evidence>
<evidence type="ECO:0000313" key="3">
    <source>
        <dbReference type="Proteomes" id="UP000460412"/>
    </source>
</evidence>
<proteinExistence type="predicted"/>
<dbReference type="PANTHER" id="PTHR47183">
    <property type="entry name" value="GLUCOSE-1-PHOSPHATE CYTIDYLYLTRANSFERASE-RELATED"/>
    <property type="match status" value="1"/>
</dbReference>
<dbReference type="AlphaFoldDB" id="A0A7X3ME72"/>
<organism evidence="2 3">
    <name type="scientific">Sporofaciens musculi</name>
    <dbReference type="NCBI Taxonomy" id="2681861"/>
    <lineage>
        <taxon>Bacteria</taxon>
        <taxon>Bacillati</taxon>
        <taxon>Bacillota</taxon>
        <taxon>Clostridia</taxon>
        <taxon>Lachnospirales</taxon>
        <taxon>Lachnospiraceae</taxon>
        <taxon>Sporofaciens</taxon>
    </lineage>
</organism>
<dbReference type="SUPFAM" id="SSF53448">
    <property type="entry name" value="Nucleotide-diphospho-sugar transferases"/>
    <property type="match status" value="1"/>
</dbReference>
<protein>
    <submittedName>
        <fullName evidence="2">NTP transferase domain-containing protein</fullName>
    </submittedName>
</protein>
<dbReference type="Gene3D" id="3.90.550.10">
    <property type="entry name" value="Spore Coat Polysaccharide Biosynthesis Protein SpsA, Chain A"/>
    <property type="match status" value="1"/>
</dbReference>
<dbReference type="InterPro" id="IPR029044">
    <property type="entry name" value="Nucleotide-diphossugar_trans"/>
</dbReference>
<gene>
    <name evidence="2" type="ORF">GN277_04660</name>
</gene>
<keyword evidence="3" id="KW-1185">Reference proteome</keyword>
<name>A0A7X3ME72_9FIRM</name>
<keyword evidence="2" id="KW-0808">Transferase</keyword>
<dbReference type="PANTHER" id="PTHR47183:SF2">
    <property type="entry name" value="GLUCOSE-1-PHOSPHATE CYTIDYLYLTRANSFERASE-RELATED"/>
    <property type="match status" value="1"/>
</dbReference>
<feature type="domain" description="MobA-like NTP transferase" evidence="1">
    <location>
        <begin position="4"/>
        <end position="164"/>
    </location>
</feature>
<sequence length="245" mass="27303">MKMIILAGGQKSTISGEPEGMPKPMLSIGGRPLLWHIMKHASLCGIKEFIVCGGYKIDSIKDYFLDFYIYQSDIQVDTGSNTVKILDKNTEEWNVTVVDTGIKTMPVERIKKVLDIAGKEFLISYGDCLSDISLERLQAAHKKEAKSITVAVAKPSGRKMPLHFMREEAKWKSSDKAWTSAGVFMAGKEAFTDECCKGDIEDMLSQSSTAVYRHEGFFSTIETLRDKAAAEEMWDKGIAPWMGIV</sequence>
<dbReference type="RefSeq" id="WP_159750041.1">
    <property type="nucleotide sequence ID" value="NZ_WUQX01000001.1"/>
</dbReference>
<reference evidence="2 3" key="1">
    <citation type="submission" date="2019-12" db="EMBL/GenBank/DDBJ databases">
        <title>Sporaefaciens musculi gen. nov., sp. nov., a novel bacterium isolated from the caecum of an obese mouse.</title>
        <authorList>
            <person name="Rasmussen T.S."/>
            <person name="Streidl T."/>
            <person name="Hitch T.C.A."/>
            <person name="Wortmann E."/>
            <person name="Deptula P."/>
            <person name="Hansen M."/>
            <person name="Nielsen D.S."/>
            <person name="Clavel T."/>
            <person name="Vogensen F.K."/>
        </authorList>
    </citation>
    <scope>NUCLEOTIDE SEQUENCE [LARGE SCALE GENOMIC DNA]</scope>
    <source>
        <strain evidence="2 3">WCA-9-b2</strain>
    </source>
</reference>
<dbReference type="EMBL" id="WUQX01000001">
    <property type="protein sequence ID" value="MXP74692.1"/>
    <property type="molecule type" value="Genomic_DNA"/>
</dbReference>
<evidence type="ECO:0000313" key="2">
    <source>
        <dbReference type="EMBL" id="MXP74692.1"/>
    </source>
</evidence>
<dbReference type="GO" id="GO:0047343">
    <property type="term" value="F:glucose-1-phosphate cytidylyltransferase activity"/>
    <property type="evidence" value="ECO:0007669"/>
    <property type="project" value="InterPro"/>
</dbReference>
<dbReference type="InterPro" id="IPR025877">
    <property type="entry name" value="MobA-like_NTP_Trfase"/>
</dbReference>
<comment type="caution">
    <text evidence="2">The sequence shown here is derived from an EMBL/GenBank/DDBJ whole genome shotgun (WGS) entry which is preliminary data.</text>
</comment>
<accession>A0A7X3ME72</accession>
<dbReference type="Pfam" id="PF12804">
    <property type="entry name" value="NTP_transf_3"/>
    <property type="match status" value="1"/>
</dbReference>
<dbReference type="Proteomes" id="UP000460412">
    <property type="component" value="Unassembled WGS sequence"/>
</dbReference>